<dbReference type="AlphaFoldDB" id="A0A0A5GM10"/>
<evidence type="ECO:0000256" key="1">
    <source>
        <dbReference type="SAM" id="Phobius"/>
    </source>
</evidence>
<accession>A0A0A5GM10</accession>
<organism evidence="2 3">
    <name type="scientific">Pontibacillus halophilus JSM 076056 = DSM 19796</name>
    <dbReference type="NCBI Taxonomy" id="1385510"/>
    <lineage>
        <taxon>Bacteria</taxon>
        <taxon>Bacillati</taxon>
        <taxon>Bacillota</taxon>
        <taxon>Bacilli</taxon>
        <taxon>Bacillales</taxon>
        <taxon>Bacillaceae</taxon>
        <taxon>Pontibacillus</taxon>
    </lineage>
</organism>
<evidence type="ECO:0000313" key="3">
    <source>
        <dbReference type="Proteomes" id="UP000030528"/>
    </source>
</evidence>
<protein>
    <submittedName>
        <fullName evidence="2">Uncharacterized protein</fullName>
    </submittedName>
</protein>
<proteinExistence type="predicted"/>
<keyword evidence="3" id="KW-1185">Reference proteome</keyword>
<sequence length="35" mass="3387">MELVGPGFVAAAMGVGTGGLVAALVAGITYGFLYL</sequence>
<keyword evidence="1" id="KW-0812">Transmembrane</keyword>
<evidence type="ECO:0000313" key="2">
    <source>
        <dbReference type="EMBL" id="KGX92273.1"/>
    </source>
</evidence>
<keyword evidence="1" id="KW-0472">Membrane</keyword>
<dbReference type="Proteomes" id="UP000030528">
    <property type="component" value="Unassembled WGS sequence"/>
</dbReference>
<dbReference type="EMBL" id="AVPE01000007">
    <property type="protein sequence ID" value="KGX92273.1"/>
    <property type="molecule type" value="Genomic_DNA"/>
</dbReference>
<gene>
    <name evidence="2" type="ORF">N781_17500</name>
</gene>
<feature type="transmembrane region" description="Helical" evidence="1">
    <location>
        <begin position="6"/>
        <end position="33"/>
    </location>
</feature>
<keyword evidence="1" id="KW-1133">Transmembrane helix</keyword>
<name>A0A0A5GM10_9BACI</name>
<reference evidence="2 3" key="1">
    <citation type="submission" date="2013-08" db="EMBL/GenBank/DDBJ databases">
        <authorList>
            <person name="Huang J."/>
            <person name="Wang G."/>
        </authorList>
    </citation>
    <scope>NUCLEOTIDE SEQUENCE [LARGE SCALE GENOMIC DNA]</scope>
    <source>
        <strain evidence="2 3">JSM 076056</strain>
    </source>
</reference>
<comment type="caution">
    <text evidence="2">The sequence shown here is derived from an EMBL/GenBank/DDBJ whole genome shotgun (WGS) entry which is preliminary data.</text>
</comment>